<feature type="region of interest" description="Disordered" evidence="1">
    <location>
        <begin position="1"/>
        <end position="92"/>
    </location>
</feature>
<feature type="compositionally biased region" description="Polar residues" evidence="1">
    <location>
        <begin position="237"/>
        <end position="248"/>
    </location>
</feature>
<organism evidence="2 3">
    <name type="scientific">Gymnopilus dilepis</name>
    <dbReference type="NCBI Taxonomy" id="231916"/>
    <lineage>
        <taxon>Eukaryota</taxon>
        <taxon>Fungi</taxon>
        <taxon>Dikarya</taxon>
        <taxon>Basidiomycota</taxon>
        <taxon>Agaricomycotina</taxon>
        <taxon>Agaricomycetes</taxon>
        <taxon>Agaricomycetidae</taxon>
        <taxon>Agaricales</taxon>
        <taxon>Agaricineae</taxon>
        <taxon>Hymenogastraceae</taxon>
        <taxon>Gymnopilus</taxon>
    </lineage>
</organism>
<dbReference type="AlphaFoldDB" id="A0A409Y0B6"/>
<feature type="compositionally biased region" description="Basic and acidic residues" evidence="1">
    <location>
        <begin position="249"/>
        <end position="271"/>
    </location>
</feature>
<comment type="caution">
    <text evidence="2">The sequence shown here is derived from an EMBL/GenBank/DDBJ whole genome shotgun (WGS) entry which is preliminary data.</text>
</comment>
<dbReference type="InParanoid" id="A0A409Y0B6"/>
<feature type="compositionally biased region" description="Basic residues" evidence="1">
    <location>
        <begin position="272"/>
        <end position="281"/>
    </location>
</feature>
<dbReference type="EMBL" id="NHYE01001372">
    <property type="protein sequence ID" value="PPQ96435.1"/>
    <property type="molecule type" value="Genomic_DNA"/>
</dbReference>
<evidence type="ECO:0000313" key="3">
    <source>
        <dbReference type="Proteomes" id="UP000284706"/>
    </source>
</evidence>
<feature type="region of interest" description="Disordered" evidence="1">
    <location>
        <begin position="162"/>
        <end position="184"/>
    </location>
</feature>
<protein>
    <submittedName>
        <fullName evidence="2">Uncharacterized protein</fullName>
    </submittedName>
</protein>
<keyword evidence="3" id="KW-1185">Reference proteome</keyword>
<gene>
    <name evidence="2" type="ORF">CVT26_005068</name>
</gene>
<name>A0A409Y0B6_9AGAR</name>
<evidence type="ECO:0000256" key="1">
    <source>
        <dbReference type="SAM" id="MobiDB-lite"/>
    </source>
</evidence>
<feature type="region of interest" description="Disordered" evidence="1">
    <location>
        <begin position="231"/>
        <end position="302"/>
    </location>
</feature>
<reference evidence="2 3" key="1">
    <citation type="journal article" date="2018" name="Evol. Lett.">
        <title>Horizontal gene cluster transfer increased hallucinogenic mushroom diversity.</title>
        <authorList>
            <person name="Reynolds H.T."/>
            <person name="Vijayakumar V."/>
            <person name="Gluck-Thaler E."/>
            <person name="Korotkin H.B."/>
            <person name="Matheny P.B."/>
            <person name="Slot J.C."/>
        </authorList>
    </citation>
    <scope>NUCLEOTIDE SEQUENCE [LARGE SCALE GENOMIC DNA]</scope>
    <source>
        <strain evidence="2 3">SRW20</strain>
    </source>
</reference>
<evidence type="ECO:0000313" key="2">
    <source>
        <dbReference type="EMBL" id="PPQ96435.1"/>
    </source>
</evidence>
<accession>A0A409Y0B6</accession>
<feature type="compositionally biased region" description="Basic and acidic residues" evidence="1">
    <location>
        <begin position="168"/>
        <end position="183"/>
    </location>
</feature>
<feature type="compositionally biased region" description="Basic and acidic residues" evidence="1">
    <location>
        <begin position="1"/>
        <end position="23"/>
    </location>
</feature>
<feature type="compositionally biased region" description="Basic residues" evidence="1">
    <location>
        <begin position="69"/>
        <end position="88"/>
    </location>
</feature>
<dbReference type="Proteomes" id="UP000284706">
    <property type="component" value="Unassembled WGS sequence"/>
</dbReference>
<proteinExistence type="predicted"/>
<sequence length="302" mass="34967">MAQQNRKEIGIDRCDRRTGDRAQRNKSATVKITRLSTQKKEHPQPVVLRQMQRAPAPLASYPDHSNTRPNKKSKRKNKRPKTPNRTKKTNNYSLDLNSLPFLANRLSDILDLDDRVRLDDPQEVLFQEGVVQRGEVRPDRRVGGELCGGATRSVMMLAIRKSRRRKMKEREEREEREEERETSQRACVLRLRRAGTSLVKEIERGVQESCLDKGEGDAQVKPNQRSIEEIKEKKMKLQNQKPKPNQTQEKFDQSKVHKEPGVHHDMQDQPRRVQRGKKTRLSGREAGPLPSATAQRPNRKKS</sequence>
<feature type="compositionally biased region" description="Polar residues" evidence="1">
    <location>
        <begin position="25"/>
        <end position="36"/>
    </location>
</feature>